<dbReference type="InterPro" id="IPR039551">
    <property type="entry name" value="Cho/carn_acyl_trans"/>
</dbReference>
<organism evidence="7 8">
    <name type="scientific">Boletus reticuloceps</name>
    <dbReference type="NCBI Taxonomy" id="495285"/>
    <lineage>
        <taxon>Eukaryota</taxon>
        <taxon>Fungi</taxon>
        <taxon>Dikarya</taxon>
        <taxon>Basidiomycota</taxon>
        <taxon>Agaricomycotina</taxon>
        <taxon>Agaricomycetes</taxon>
        <taxon>Agaricomycetidae</taxon>
        <taxon>Boletales</taxon>
        <taxon>Boletineae</taxon>
        <taxon>Boletaceae</taxon>
        <taxon>Boletoideae</taxon>
        <taxon>Boletus</taxon>
    </lineage>
</organism>
<comment type="caution">
    <text evidence="7">The sequence shown here is derived from an EMBL/GenBank/DDBJ whole genome shotgun (WGS) entry which is preliminary data.</text>
</comment>
<dbReference type="InterPro" id="IPR042231">
    <property type="entry name" value="Cho/carn_acyl_trans_2"/>
</dbReference>
<dbReference type="Pfam" id="PF00755">
    <property type="entry name" value="Carn_acyltransf"/>
    <property type="match status" value="1"/>
</dbReference>
<dbReference type="InterPro" id="IPR000542">
    <property type="entry name" value="Carn_acyl_trans"/>
</dbReference>
<evidence type="ECO:0000256" key="2">
    <source>
        <dbReference type="ARBA" id="ARBA00022679"/>
    </source>
</evidence>
<keyword evidence="8" id="KW-1185">Reference proteome</keyword>
<feature type="region of interest" description="Disordered" evidence="5">
    <location>
        <begin position="745"/>
        <end position="768"/>
    </location>
</feature>
<dbReference type="PANTHER" id="PTHR22589">
    <property type="entry name" value="CARNITINE O-ACYLTRANSFERASE"/>
    <property type="match status" value="1"/>
</dbReference>
<feature type="domain" description="Choline/carnitine acyltransferase" evidence="6">
    <location>
        <begin position="12"/>
        <end position="658"/>
    </location>
</feature>
<evidence type="ECO:0000256" key="3">
    <source>
        <dbReference type="ARBA" id="ARBA00023315"/>
    </source>
</evidence>
<proteinExistence type="inferred from homology"/>
<dbReference type="InterPro" id="IPR023213">
    <property type="entry name" value="CAT-like_dom_sf"/>
</dbReference>
<dbReference type="AlphaFoldDB" id="A0A8I2YKN1"/>
<accession>A0A8I2YKN1</accession>
<evidence type="ECO:0000259" key="6">
    <source>
        <dbReference type="Pfam" id="PF00755"/>
    </source>
</evidence>
<dbReference type="Gene3D" id="3.30.559.70">
    <property type="entry name" value="Choline/Carnitine o-acyltransferase, domain 2"/>
    <property type="match status" value="1"/>
</dbReference>
<dbReference type="GO" id="GO:0016746">
    <property type="term" value="F:acyltransferase activity"/>
    <property type="evidence" value="ECO:0007669"/>
    <property type="project" value="UniProtKB-KW"/>
</dbReference>
<feature type="compositionally biased region" description="Basic and acidic residues" evidence="5">
    <location>
        <begin position="750"/>
        <end position="762"/>
    </location>
</feature>
<dbReference type="OrthoDB" id="240216at2759"/>
<feature type="active site" description="Proton acceptor" evidence="4">
    <location>
        <position position="360"/>
    </location>
</feature>
<name>A0A8I2YKN1_9AGAM</name>
<dbReference type="Gene3D" id="3.30.559.10">
    <property type="entry name" value="Chloramphenicol acetyltransferase-like domain"/>
    <property type="match status" value="2"/>
</dbReference>
<dbReference type="EMBL" id="JAGFBS010000018">
    <property type="protein sequence ID" value="KAG6374394.1"/>
    <property type="molecule type" value="Genomic_DNA"/>
</dbReference>
<gene>
    <name evidence="7" type="ORF">JVT61DRAFT_4431</name>
</gene>
<evidence type="ECO:0000256" key="4">
    <source>
        <dbReference type="PIRSR" id="PIRSR600542-1"/>
    </source>
</evidence>
<keyword evidence="2 7" id="KW-0808">Transferase</keyword>
<dbReference type="Proteomes" id="UP000683000">
    <property type="component" value="Unassembled WGS sequence"/>
</dbReference>
<evidence type="ECO:0000313" key="7">
    <source>
        <dbReference type="EMBL" id="KAG6374394.1"/>
    </source>
</evidence>
<dbReference type="PANTHER" id="PTHR22589:SF107">
    <property type="entry name" value="CHOLINE_CARNITINE ACYLTRANSFERASE DOMAIN-CONTAINING PROTEIN"/>
    <property type="match status" value="1"/>
</dbReference>
<dbReference type="SUPFAM" id="SSF52777">
    <property type="entry name" value="CoA-dependent acyltransferases"/>
    <property type="match status" value="2"/>
</dbReference>
<evidence type="ECO:0000256" key="1">
    <source>
        <dbReference type="ARBA" id="ARBA00005232"/>
    </source>
</evidence>
<sequence length="776" mass="86327">MFRTVMSQLPRLPVPDIKKTLDAYLRSVQPLLLADEHSGGSPFTVAYSRQRALVNAFLDDPARRAQARLRALDTVSPHNWLDDNFWMKKTYLEWRAPLLVNSNWWLAFVNDPNVPPEVVKNHAEGITPRQVRRAACLVHGILDFKHRMHSQDLYPDTTRIGLWLRHCTSQIFNICRLPQHPSDTLTVPAPPSSPWASTITVLAHDYYYALRVADSATGVPLHVDEIEQCGELPVEIGVLSADDRDEWSRNYSTLLSISPENKSSFEAIHHSLFVVSLDHWPSPSVPADQRDEKLPLTFDTDQHTSLPLSQSSQPLSTVPSDLLAHQYAIRSSPSTLNRFLDKPLSLIVEPSTRAGATGEHSPVDALIPSVVCEWAVAGANGVNICGGLADVPLENNRQEGKLEGLETGPGPRWARLNFVSSPPIQIAIENAKRHAETLVSNSDHQVSYFEEWGGEEMKRVSSYQPDAFVQLALQLAYFRIHQRPTPVYETALTRSFQHGRTETIRSFTTESYAFLRASAGWTRSAHQTRSEPSRHLYPLLESALKVHSSLARSAMMGRGIDRHLLGLRCILSDEWAWLDNIAETLSDAGQDTTTQDTAAHGQAASQPVLDSGTSVPLFEDAIFKRSQEWLLSTSGLSEGWWFRGTGFGSPYEDGYGINCESISRHLLLFIDHELPMRPYRVDLIGPHAVKFCVESKHSCPTTSTHVFIEHVADALRDMREICLSANKSGQTGESVSANTEPADVANADAAADHPSTDGRNNEIRQLGDSILAKPRL</sequence>
<protein>
    <submittedName>
        <fullName evidence="7">Acyltransferase ChoActase/COT/CPT</fullName>
    </submittedName>
</protein>
<reference evidence="7" key="1">
    <citation type="submission" date="2021-03" db="EMBL/GenBank/DDBJ databases">
        <title>Evolutionary innovations through gain and loss of genes in the ectomycorrhizal Boletales.</title>
        <authorList>
            <person name="Wu G."/>
            <person name="Miyauchi S."/>
            <person name="Morin E."/>
            <person name="Yang Z.-L."/>
            <person name="Xu J."/>
            <person name="Martin F.M."/>
        </authorList>
    </citation>
    <scope>NUCLEOTIDE SEQUENCE</scope>
    <source>
        <strain evidence="7">BR01</strain>
    </source>
</reference>
<evidence type="ECO:0000256" key="5">
    <source>
        <dbReference type="SAM" id="MobiDB-lite"/>
    </source>
</evidence>
<keyword evidence="3 7" id="KW-0012">Acyltransferase</keyword>
<comment type="similarity">
    <text evidence="1">Belongs to the carnitine/choline acetyltransferase family.</text>
</comment>
<evidence type="ECO:0000313" key="8">
    <source>
        <dbReference type="Proteomes" id="UP000683000"/>
    </source>
</evidence>